<keyword evidence="3 7" id="KW-0694">RNA-binding</keyword>
<keyword evidence="6 8" id="KW-0687">Ribonucleoprotein</keyword>
<feature type="region of interest" description="Disordered" evidence="9">
    <location>
        <begin position="906"/>
        <end position="950"/>
    </location>
</feature>
<feature type="compositionally biased region" description="Polar residues" evidence="9">
    <location>
        <begin position="788"/>
        <end position="809"/>
    </location>
</feature>
<feature type="region of interest" description="Disordered" evidence="9">
    <location>
        <begin position="773"/>
        <end position="809"/>
    </location>
</feature>
<evidence type="ECO:0000313" key="11">
    <source>
        <dbReference type="EMBL" id="KAH0865361.1"/>
    </source>
</evidence>
<evidence type="ECO:0000256" key="6">
    <source>
        <dbReference type="ARBA" id="ARBA00023274"/>
    </source>
</evidence>
<evidence type="ECO:0000256" key="9">
    <source>
        <dbReference type="SAM" id="MobiDB-lite"/>
    </source>
</evidence>
<comment type="caution">
    <text evidence="11">The sequence shown here is derived from an EMBL/GenBank/DDBJ whole genome shotgun (WGS) entry which is preliminary data.</text>
</comment>
<dbReference type="PROSITE" id="PS50102">
    <property type="entry name" value="RRM"/>
    <property type="match status" value="3"/>
</dbReference>
<reference evidence="11 12" key="1">
    <citation type="submission" date="2021-05" db="EMBL/GenBank/DDBJ databases">
        <title>Genome Assembly of Synthetic Allotetraploid Brassica napus Reveals Homoeologous Exchanges between Subgenomes.</title>
        <authorList>
            <person name="Davis J.T."/>
        </authorList>
    </citation>
    <scope>NUCLEOTIDE SEQUENCE [LARGE SCALE GENOMIC DNA]</scope>
    <source>
        <strain evidence="12">cv. Da-Ae</strain>
        <tissue evidence="11">Seedling</tissue>
    </source>
</reference>
<evidence type="ECO:0000256" key="8">
    <source>
        <dbReference type="RuleBase" id="RU003445"/>
    </source>
</evidence>
<feature type="compositionally biased region" description="Polar residues" evidence="9">
    <location>
        <begin position="928"/>
        <end position="940"/>
    </location>
</feature>
<feature type="domain" description="RRM" evidence="10">
    <location>
        <begin position="339"/>
        <end position="412"/>
    </location>
</feature>
<dbReference type="Gene3D" id="3.30.720.90">
    <property type="match status" value="1"/>
</dbReference>
<dbReference type="InterPro" id="IPR035979">
    <property type="entry name" value="RBD_domain_sf"/>
</dbReference>
<dbReference type="InterPro" id="IPR038464">
    <property type="entry name" value="Ribosomal_eL38_sf"/>
</dbReference>
<dbReference type="Gene3D" id="3.30.70.330">
    <property type="match status" value="3"/>
</dbReference>
<organism evidence="11 12">
    <name type="scientific">Brassica napus</name>
    <name type="common">Rape</name>
    <dbReference type="NCBI Taxonomy" id="3708"/>
    <lineage>
        <taxon>Eukaryota</taxon>
        <taxon>Viridiplantae</taxon>
        <taxon>Streptophyta</taxon>
        <taxon>Embryophyta</taxon>
        <taxon>Tracheophyta</taxon>
        <taxon>Spermatophyta</taxon>
        <taxon>Magnoliopsida</taxon>
        <taxon>eudicotyledons</taxon>
        <taxon>Gunneridae</taxon>
        <taxon>Pentapetalae</taxon>
        <taxon>rosids</taxon>
        <taxon>malvids</taxon>
        <taxon>Brassicales</taxon>
        <taxon>Brassicaceae</taxon>
        <taxon>Brassiceae</taxon>
        <taxon>Brassica</taxon>
    </lineage>
</organism>
<proteinExistence type="inferred from homology"/>
<keyword evidence="5" id="KW-0539">Nucleus</keyword>
<evidence type="ECO:0000256" key="1">
    <source>
        <dbReference type="ARBA" id="ARBA00004123"/>
    </source>
</evidence>
<dbReference type="InterPro" id="IPR002675">
    <property type="entry name" value="Ribosomal_eL38"/>
</dbReference>
<evidence type="ECO:0000256" key="3">
    <source>
        <dbReference type="ARBA" id="ARBA00022884"/>
    </source>
</evidence>
<comment type="subcellular location">
    <subcellularLocation>
        <location evidence="1">Nucleus</location>
    </subcellularLocation>
</comment>
<accession>A0ABQ7YDS1</accession>
<dbReference type="InterPro" id="IPR012677">
    <property type="entry name" value="Nucleotide-bd_a/b_plait_sf"/>
</dbReference>
<feature type="region of interest" description="Disordered" evidence="9">
    <location>
        <begin position="305"/>
        <end position="333"/>
    </location>
</feature>
<sequence length="980" mass="108301">MLKIIWKKTLGRTVCLFPDAFVKVAATTSEAARMPKQIHEIKDFLLTARRKDARSVKIKRSKDIVKFKVRCSRYLYTLCVFDQEKADKLKQSLPPDSLKTLSFHIHVLQPSNACFLTGPSRVKSFFPSRAQKPAMAPVMKPSRGREPDGSGFQSTNLWVGSLTPDTTESDLADLFGRFGEIDRLTAYSSRCFAFIYYRRVEEAVAAKEALQGANLNGSRIKIEFARPAKPCKSLWVGGISSSVPKDVLEAEFRKFGEIESFRFLKDRKTAFIDYFDVDDAVQAKTMNGKRLGGSFLRVDFLRSQGPRKEPRLGSEDGRDGSLSAKHQYTHSSGDGQASNVLWIGYPPSVQIDERLLHNSMILFGEIERCISYPSRHFSLVEFRSIEEARCAKEGLQGRLFNDPRITIMYQNDNAPPGRGDDTDVYSGVKRPRPDMFINDHPYISSPHSSVVLDPGRPFRGSMERFGPEYGDVVGNEGSWRRPSPTGAGILPSPAPSRMLPIRSNRGSWEGYDAAQLDREPKRSRRDGSVDAFPPMGVEDRITGLDMTYRRRPGRGFPDTDFIWRGVIAKGGTPVCHARCVPIGKGIESELPEMVNCSARTGLDMLAKHYTEAIGFEIVFFLPDSEDDFASYTEFLQYLGSNNRAGVAKLDDGTTLFLVPPSDFLTDVLKVSGRERLYGVVLKLPPPPVPAALSYRQESQTIPPPYLDQSRDSPADASHGLYAAREDQAWGMKEAMKPLPFREPVAVHNTVTPQAGVSLTPELIATLASLLPTNSQPESHQAVGLSNGEAPSQAWNRDQSTVSDPSNLSFQQLGNQYNPVGQLPPPPVHYPPVSSTPSYSGGMVQGGMQYQAALPPPPSDNYSMYSQGSHQAQYQHETPMLNQNYVSVPGAANPGLLGYQQGNYHGLTNNQAYNENPSHSQIAMPPPTQQHSQLAAGQGTSDGEVDKSQQYQSTLQLAANLLQQIQQRQQLPSNASTGQGP</sequence>
<protein>
    <recommendedName>
        <fullName evidence="10">RRM domain-containing protein</fullName>
    </recommendedName>
</protein>
<feature type="region of interest" description="Disordered" evidence="9">
    <location>
        <begin position="134"/>
        <end position="161"/>
    </location>
</feature>
<feature type="compositionally biased region" description="Polar residues" evidence="9">
    <location>
        <begin position="906"/>
        <end position="920"/>
    </location>
</feature>
<dbReference type="Pfam" id="PF01781">
    <property type="entry name" value="Ribosomal_L38e"/>
    <property type="match status" value="1"/>
</dbReference>
<evidence type="ECO:0000256" key="7">
    <source>
        <dbReference type="PROSITE-ProRule" id="PRU00176"/>
    </source>
</evidence>
<evidence type="ECO:0000256" key="5">
    <source>
        <dbReference type="ARBA" id="ARBA00023242"/>
    </source>
</evidence>
<name>A0ABQ7YDS1_BRANA</name>
<keyword evidence="12" id="KW-1185">Reference proteome</keyword>
<dbReference type="SMART" id="SM00360">
    <property type="entry name" value="RRM"/>
    <property type="match status" value="3"/>
</dbReference>
<feature type="region of interest" description="Disordered" evidence="9">
    <location>
        <begin position="474"/>
        <end position="536"/>
    </location>
</feature>
<feature type="domain" description="RRM" evidence="10">
    <location>
        <begin position="232"/>
        <end position="303"/>
    </location>
</feature>
<dbReference type="InterPro" id="IPR000504">
    <property type="entry name" value="RRM_dom"/>
</dbReference>
<keyword evidence="4 8" id="KW-0689">Ribosomal protein</keyword>
<evidence type="ECO:0000256" key="4">
    <source>
        <dbReference type="ARBA" id="ARBA00022980"/>
    </source>
</evidence>
<dbReference type="CDD" id="cd00590">
    <property type="entry name" value="RRM_SF"/>
    <property type="match status" value="1"/>
</dbReference>
<dbReference type="Pfam" id="PF00076">
    <property type="entry name" value="RRM_1"/>
    <property type="match status" value="2"/>
</dbReference>
<dbReference type="EMBL" id="JAGKQM010000018">
    <property type="protein sequence ID" value="KAH0865361.1"/>
    <property type="molecule type" value="Genomic_DNA"/>
</dbReference>
<evidence type="ECO:0000256" key="2">
    <source>
        <dbReference type="ARBA" id="ARBA00007803"/>
    </source>
</evidence>
<feature type="compositionally biased region" description="Basic and acidic residues" evidence="9">
    <location>
        <begin position="306"/>
        <end position="319"/>
    </location>
</feature>
<dbReference type="SUPFAM" id="SSF54928">
    <property type="entry name" value="RNA-binding domain, RBD"/>
    <property type="match status" value="2"/>
</dbReference>
<evidence type="ECO:0000259" key="10">
    <source>
        <dbReference type="PROSITE" id="PS50102"/>
    </source>
</evidence>
<feature type="domain" description="RRM" evidence="10">
    <location>
        <begin position="155"/>
        <end position="227"/>
    </location>
</feature>
<dbReference type="InterPro" id="IPR012921">
    <property type="entry name" value="SPOC_C"/>
</dbReference>
<evidence type="ECO:0000313" key="12">
    <source>
        <dbReference type="Proteomes" id="UP000824890"/>
    </source>
</evidence>
<feature type="compositionally biased region" description="Polar residues" evidence="9">
    <location>
        <begin position="151"/>
        <end position="161"/>
    </location>
</feature>
<gene>
    <name evidence="11" type="ORF">HID58_082572</name>
</gene>
<feature type="compositionally biased region" description="Basic and acidic residues" evidence="9">
    <location>
        <begin position="515"/>
        <end position="528"/>
    </location>
</feature>
<dbReference type="PANTHER" id="PTHR23189">
    <property type="entry name" value="RNA RECOGNITION MOTIF-CONTAINING"/>
    <property type="match status" value="1"/>
</dbReference>
<comment type="similarity">
    <text evidence="2 8">Belongs to the eukaryotic ribosomal protein eL38 family.</text>
</comment>
<dbReference type="Proteomes" id="UP000824890">
    <property type="component" value="Unassembled WGS sequence"/>
</dbReference>
<dbReference type="Pfam" id="PF07744">
    <property type="entry name" value="SPOC"/>
    <property type="match status" value="1"/>
</dbReference>
<feature type="compositionally biased region" description="Polar residues" evidence="9">
    <location>
        <begin position="324"/>
        <end position="333"/>
    </location>
</feature>